<evidence type="ECO:0000256" key="1">
    <source>
        <dbReference type="ARBA" id="ARBA00022679"/>
    </source>
</evidence>
<evidence type="ECO:0000256" key="2">
    <source>
        <dbReference type="ARBA" id="ARBA00023315"/>
    </source>
</evidence>
<evidence type="ECO:0000259" key="3">
    <source>
        <dbReference type="SMART" id="SM00563"/>
    </source>
</evidence>
<proteinExistence type="predicted"/>
<dbReference type="PANTHER" id="PTHR10434:SF11">
    <property type="entry name" value="1-ACYL-SN-GLYCEROL-3-PHOSPHATE ACYLTRANSFERASE"/>
    <property type="match status" value="1"/>
</dbReference>
<keyword evidence="1 4" id="KW-0808">Transferase</keyword>
<evidence type="ECO:0000313" key="4">
    <source>
        <dbReference type="EMBL" id="SBW04575.1"/>
    </source>
</evidence>
<dbReference type="GO" id="GO:0003841">
    <property type="term" value="F:1-acylglycerol-3-phosphate O-acyltransferase activity"/>
    <property type="evidence" value="ECO:0007669"/>
    <property type="project" value="TreeGrafter"/>
</dbReference>
<accession>A0A212JZ88</accession>
<dbReference type="EMBL" id="FLUN01000001">
    <property type="protein sequence ID" value="SBW04575.1"/>
    <property type="molecule type" value="Genomic_DNA"/>
</dbReference>
<sequence>MRVFYAVIWSVIWPFFNLVHPVRQVGRENLPAGGAVVCGNHSAMSDPFFLVFAAGRRNQMRVMAKAELMHVPVIGWLLKMAGVFGVERGKADVGAIKTAMKHLKSGEKVLLFPEGTRVKNGLDKEGHESEAKTGAAMLAMRTGVPLVPVYIPEKKNWFRFTTVVIGEPYYPEAASGEKKPTAEDYRIVADNLMERVRALGGVSA</sequence>
<keyword evidence="2 4" id="KW-0012">Acyltransferase</keyword>
<dbReference type="Pfam" id="PF01553">
    <property type="entry name" value="Acyltransferase"/>
    <property type="match status" value="1"/>
</dbReference>
<gene>
    <name evidence="4" type="ORF">KL86CLO1_11923</name>
</gene>
<organism evidence="4">
    <name type="scientific">uncultured Eubacteriales bacterium</name>
    <dbReference type="NCBI Taxonomy" id="172733"/>
    <lineage>
        <taxon>Bacteria</taxon>
        <taxon>Bacillati</taxon>
        <taxon>Bacillota</taxon>
        <taxon>Clostridia</taxon>
        <taxon>Eubacteriales</taxon>
        <taxon>environmental samples</taxon>
    </lineage>
</organism>
<reference evidence="4" key="1">
    <citation type="submission" date="2016-04" db="EMBL/GenBank/DDBJ databases">
        <authorList>
            <person name="Evans L.H."/>
            <person name="Alamgir A."/>
            <person name="Owens N."/>
            <person name="Weber N.D."/>
            <person name="Virtaneva K."/>
            <person name="Barbian K."/>
            <person name="Babar A."/>
            <person name="Rosenke K."/>
        </authorList>
    </citation>
    <scope>NUCLEOTIDE SEQUENCE</scope>
    <source>
        <strain evidence="4">86</strain>
    </source>
</reference>
<name>A0A212JZ88_9FIRM</name>
<dbReference type="GO" id="GO:0006654">
    <property type="term" value="P:phosphatidic acid biosynthetic process"/>
    <property type="evidence" value="ECO:0007669"/>
    <property type="project" value="TreeGrafter"/>
</dbReference>
<feature type="domain" description="Phospholipid/glycerol acyltransferase" evidence="3">
    <location>
        <begin position="35"/>
        <end position="154"/>
    </location>
</feature>
<protein>
    <submittedName>
        <fullName evidence="4">Acyltransferase</fullName>
    </submittedName>
</protein>
<dbReference type="SUPFAM" id="SSF69593">
    <property type="entry name" value="Glycerol-3-phosphate (1)-acyltransferase"/>
    <property type="match status" value="1"/>
</dbReference>
<dbReference type="AlphaFoldDB" id="A0A212JZ88"/>
<dbReference type="SMART" id="SM00563">
    <property type="entry name" value="PlsC"/>
    <property type="match status" value="1"/>
</dbReference>
<dbReference type="CDD" id="cd07989">
    <property type="entry name" value="LPLAT_AGPAT-like"/>
    <property type="match status" value="1"/>
</dbReference>
<dbReference type="InterPro" id="IPR002123">
    <property type="entry name" value="Plipid/glycerol_acylTrfase"/>
</dbReference>
<dbReference type="PANTHER" id="PTHR10434">
    <property type="entry name" value="1-ACYL-SN-GLYCEROL-3-PHOSPHATE ACYLTRANSFERASE"/>
    <property type="match status" value="1"/>
</dbReference>